<dbReference type="Gene3D" id="2.40.160.210">
    <property type="entry name" value="Acyl-CoA thioesterase, double hotdog domain"/>
    <property type="match status" value="1"/>
</dbReference>
<comment type="subunit">
    <text evidence="2">Homotetramer.</text>
</comment>
<dbReference type="CDD" id="cd03445">
    <property type="entry name" value="Thioesterase_II_repeat2"/>
    <property type="match status" value="1"/>
</dbReference>
<dbReference type="RefSeq" id="WP_106390723.1">
    <property type="nucleotide sequence ID" value="NZ_PVNK01000068.1"/>
</dbReference>
<dbReference type="Pfam" id="PF13622">
    <property type="entry name" value="4HBT_3"/>
    <property type="match status" value="1"/>
</dbReference>
<comment type="catalytic activity">
    <reaction evidence="6">
        <text>a fatty acyl-CoA + H2O = a fatty acid + CoA + H(+)</text>
        <dbReference type="Rhea" id="RHEA:16781"/>
        <dbReference type="ChEBI" id="CHEBI:15377"/>
        <dbReference type="ChEBI" id="CHEBI:15378"/>
        <dbReference type="ChEBI" id="CHEBI:28868"/>
        <dbReference type="ChEBI" id="CHEBI:57287"/>
        <dbReference type="ChEBI" id="CHEBI:77636"/>
        <dbReference type="EC" id="3.1.2.20"/>
    </reaction>
    <physiologicalReaction direction="left-to-right" evidence="6">
        <dbReference type="Rhea" id="RHEA:16782"/>
    </physiologicalReaction>
</comment>
<gene>
    <name evidence="11" type="primary">tesB</name>
    <name evidence="11" type="ORF">ENSA5_12380</name>
</gene>
<evidence type="ECO:0000256" key="6">
    <source>
        <dbReference type="ARBA" id="ARBA00050943"/>
    </source>
</evidence>
<sequence length="291" mass="32537">MSQVLDELVELLTLEQIEVNLFRGQSQDLGWGTVYGGQVLGQALSAAVQTVPEERAVHSLHGYFLRPGAVDRPIVYEVDRIRDGRSFTTRRVVAIQNGRAIFNLAASFQVDEPGFAHQDAMPEAPAPEGVPTEQELARAYADKLPEFIRAQALGQRPFEIRPIEDPSDPFEPEPREAQRMFWLKATGTLPDDPALHRYLLAYASDFSFLTTAMLPHGVSWLSPGMQVASVDHAMWFHEDVRVDEWLLHVVDSPKAHGARGLVRGRVFTHDGRLVASTVQEGLIRRRDPASR</sequence>
<dbReference type="PANTHER" id="PTHR11066">
    <property type="entry name" value="ACYL-COA THIOESTERASE"/>
    <property type="match status" value="1"/>
</dbReference>
<dbReference type="OrthoDB" id="9781019at2"/>
<dbReference type="PANTHER" id="PTHR11066:SF34">
    <property type="entry name" value="ACYL-COENZYME A THIOESTERASE 8"/>
    <property type="match status" value="1"/>
</dbReference>
<dbReference type="Proteomes" id="UP000237968">
    <property type="component" value="Unassembled WGS sequence"/>
</dbReference>
<feature type="domain" description="Acyl-CoA thioesterase-like N-terminal HotDog" evidence="10">
    <location>
        <begin position="31"/>
        <end position="109"/>
    </location>
</feature>
<evidence type="ECO:0000256" key="7">
    <source>
        <dbReference type="ARBA" id="ARBA00071120"/>
    </source>
</evidence>
<dbReference type="GO" id="GO:0006637">
    <property type="term" value="P:acyl-CoA metabolic process"/>
    <property type="evidence" value="ECO:0007669"/>
    <property type="project" value="InterPro"/>
</dbReference>
<evidence type="ECO:0000259" key="10">
    <source>
        <dbReference type="Pfam" id="PF13622"/>
    </source>
</evidence>
<evidence type="ECO:0000313" key="11">
    <source>
        <dbReference type="EMBL" id="PRQ03869.1"/>
    </source>
</evidence>
<proteinExistence type="inferred from homology"/>
<keyword evidence="12" id="KW-1185">Reference proteome</keyword>
<evidence type="ECO:0000259" key="9">
    <source>
        <dbReference type="Pfam" id="PF02551"/>
    </source>
</evidence>
<dbReference type="InterPro" id="IPR042171">
    <property type="entry name" value="Acyl-CoA_hotdog"/>
</dbReference>
<comment type="similarity">
    <text evidence="1">Belongs to the C/M/P thioester hydrolase family.</text>
</comment>
<dbReference type="InterPro" id="IPR003703">
    <property type="entry name" value="Acyl_CoA_thio"/>
</dbReference>
<dbReference type="EMBL" id="PVNK01000068">
    <property type="protein sequence ID" value="PRQ03869.1"/>
    <property type="molecule type" value="Genomic_DNA"/>
</dbReference>
<evidence type="ECO:0000256" key="4">
    <source>
        <dbReference type="ARBA" id="ARBA00023098"/>
    </source>
</evidence>
<dbReference type="GO" id="GO:0005829">
    <property type="term" value="C:cytosol"/>
    <property type="evidence" value="ECO:0007669"/>
    <property type="project" value="TreeGrafter"/>
</dbReference>
<dbReference type="SUPFAM" id="SSF54637">
    <property type="entry name" value="Thioesterase/thiol ester dehydrase-isomerase"/>
    <property type="match status" value="2"/>
</dbReference>
<protein>
    <recommendedName>
        <fullName evidence="7">Acyl-CoA thioesterase 2</fullName>
        <ecNumber evidence="5">3.1.2.20</ecNumber>
    </recommendedName>
    <alternativeName>
        <fullName evidence="8">Thioesterase II</fullName>
    </alternativeName>
</protein>
<dbReference type="Pfam" id="PF02551">
    <property type="entry name" value="Acyl_CoA_thio"/>
    <property type="match status" value="1"/>
</dbReference>
<dbReference type="GO" id="GO:0009062">
    <property type="term" value="P:fatty acid catabolic process"/>
    <property type="evidence" value="ECO:0007669"/>
    <property type="project" value="TreeGrafter"/>
</dbReference>
<evidence type="ECO:0000256" key="2">
    <source>
        <dbReference type="ARBA" id="ARBA00011881"/>
    </source>
</evidence>
<dbReference type="EC" id="3.1.2.20" evidence="5"/>
<accession>A0A2S9YFJ9</accession>
<dbReference type="GO" id="GO:0047617">
    <property type="term" value="F:fatty acyl-CoA hydrolase activity"/>
    <property type="evidence" value="ECO:0007669"/>
    <property type="project" value="UniProtKB-EC"/>
</dbReference>
<feature type="domain" description="Acyl-CoA thioesterase 2 C-terminal" evidence="9">
    <location>
        <begin position="176"/>
        <end position="282"/>
    </location>
</feature>
<evidence type="ECO:0000256" key="1">
    <source>
        <dbReference type="ARBA" id="ARBA00006538"/>
    </source>
</evidence>
<organism evidence="11 12">
    <name type="scientific">Enhygromyxa salina</name>
    <dbReference type="NCBI Taxonomy" id="215803"/>
    <lineage>
        <taxon>Bacteria</taxon>
        <taxon>Pseudomonadati</taxon>
        <taxon>Myxococcota</taxon>
        <taxon>Polyangia</taxon>
        <taxon>Nannocystales</taxon>
        <taxon>Nannocystaceae</taxon>
        <taxon>Enhygromyxa</taxon>
    </lineage>
</organism>
<evidence type="ECO:0000256" key="3">
    <source>
        <dbReference type="ARBA" id="ARBA00022801"/>
    </source>
</evidence>
<name>A0A2S9YFJ9_9BACT</name>
<dbReference type="InterPro" id="IPR049449">
    <property type="entry name" value="TesB_ACOT8-like_N"/>
</dbReference>
<dbReference type="AlphaFoldDB" id="A0A2S9YFJ9"/>
<dbReference type="InterPro" id="IPR029069">
    <property type="entry name" value="HotDog_dom_sf"/>
</dbReference>
<comment type="caution">
    <text evidence="11">The sequence shown here is derived from an EMBL/GenBank/DDBJ whole genome shotgun (WGS) entry which is preliminary data.</text>
</comment>
<dbReference type="InterPro" id="IPR025652">
    <property type="entry name" value="TesB_C"/>
</dbReference>
<dbReference type="NCBIfam" id="TIGR00189">
    <property type="entry name" value="tesB"/>
    <property type="match status" value="1"/>
</dbReference>
<evidence type="ECO:0000256" key="8">
    <source>
        <dbReference type="ARBA" id="ARBA00079653"/>
    </source>
</evidence>
<dbReference type="CDD" id="cd03444">
    <property type="entry name" value="Thioesterase_II_repeat1"/>
    <property type="match status" value="1"/>
</dbReference>
<reference evidence="11 12" key="1">
    <citation type="submission" date="2018-03" db="EMBL/GenBank/DDBJ databases">
        <title>Draft Genome Sequences of the Obligatory Marine Myxobacteria Enhygromyxa salina SWB005.</title>
        <authorList>
            <person name="Poehlein A."/>
            <person name="Moghaddam J.A."/>
            <person name="Harms H."/>
            <person name="Alanjari M."/>
            <person name="Koenig G.M."/>
            <person name="Daniel R."/>
            <person name="Schaeberle T.F."/>
        </authorList>
    </citation>
    <scope>NUCLEOTIDE SEQUENCE [LARGE SCALE GENOMIC DNA]</scope>
    <source>
        <strain evidence="11 12">SWB005</strain>
    </source>
</reference>
<dbReference type="FunFam" id="2.40.160.210:FF:000001">
    <property type="entry name" value="Acyl-CoA thioesterase II"/>
    <property type="match status" value="1"/>
</dbReference>
<keyword evidence="3 11" id="KW-0378">Hydrolase</keyword>
<keyword evidence="4" id="KW-0443">Lipid metabolism</keyword>
<evidence type="ECO:0000256" key="5">
    <source>
        <dbReference type="ARBA" id="ARBA00038894"/>
    </source>
</evidence>
<evidence type="ECO:0000313" key="12">
    <source>
        <dbReference type="Proteomes" id="UP000237968"/>
    </source>
</evidence>